<sequence>MSGEEKVQLTVARRRDAGDVSAARAVAELLRTAPVIGRADMTVRQAAALMTERGQDYVVIPLPDRRHGVLTDGDIRAEVVAAGRSVDTEVGEIVTEPAFVVDAGAAAVDVLTELVDRDLSIVPVCDADGDVVGVVGPGDFVADPAGAGIPLREQIRRSIDVDELQGHARRLPQFVADLVRRDRPPYEITRAASLIVDSVVGRALDVVLAAHPELDPAAFTWLSLGSTARREPVLSSDVDSAVSLDDSVADEIDRYRAAFGEVDEVLRNAGLRVDANGALASKPLFARTHSQWQAAARGWIDDPLAGKGMIFTSLMLDGRPVRGGGASSATPAVAMIAGLRRDPRTMNLLLAETLSTRARLRSRRDVLTGRGNVVDIKKHAVTPLVNIARWAAVSVGSTDVDTRGRLRAASGSEMLPDEQASMLIEVFDVLQRVRLRYQVAQFDNGDPPGDRFDVRQLSPLDRSLLGQAVREIAGVQRRMSTMSRLLPGPEQVT</sequence>
<dbReference type="Pfam" id="PF03445">
    <property type="entry name" value="DUF294"/>
    <property type="match status" value="1"/>
</dbReference>
<name>A0A2I1RDS0_9ACTN</name>
<keyword evidence="2" id="KW-0129">CBS domain</keyword>
<dbReference type="Pfam" id="PF00571">
    <property type="entry name" value="CBS"/>
    <property type="match status" value="2"/>
</dbReference>
<keyword evidence="4" id="KW-0418">Kinase</keyword>
<organism evidence="4 5">
    <name type="scientific">Gordonia terrae</name>
    <dbReference type="NCBI Taxonomy" id="2055"/>
    <lineage>
        <taxon>Bacteria</taxon>
        <taxon>Bacillati</taxon>
        <taxon>Actinomycetota</taxon>
        <taxon>Actinomycetes</taxon>
        <taxon>Mycobacteriales</taxon>
        <taxon>Gordoniaceae</taxon>
        <taxon>Gordonia</taxon>
    </lineage>
</organism>
<evidence type="ECO:0000256" key="2">
    <source>
        <dbReference type="PROSITE-ProRule" id="PRU00703"/>
    </source>
</evidence>
<dbReference type="AlphaFoldDB" id="A0A2I1RDS0"/>
<dbReference type="EMBL" id="PKJC01000001">
    <property type="protein sequence ID" value="PKZ67278.1"/>
    <property type="molecule type" value="Genomic_DNA"/>
</dbReference>
<feature type="domain" description="CBS" evidence="3">
    <location>
        <begin position="94"/>
        <end position="151"/>
    </location>
</feature>
<dbReference type="InterPro" id="IPR018821">
    <property type="entry name" value="DUF294_put_nucleoTrafse_sb-bd"/>
</dbReference>
<dbReference type="InterPro" id="IPR000644">
    <property type="entry name" value="CBS_dom"/>
</dbReference>
<dbReference type="STRING" id="2055.BCM27_11210"/>
<accession>A0A2I1RDS0</accession>
<evidence type="ECO:0000256" key="1">
    <source>
        <dbReference type="ARBA" id="ARBA00022737"/>
    </source>
</evidence>
<protein>
    <submittedName>
        <fullName evidence="4">Histidine kinase</fullName>
    </submittedName>
</protein>
<evidence type="ECO:0000313" key="4">
    <source>
        <dbReference type="EMBL" id="PKZ67278.1"/>
    </source>
</evidence>
<dbReference type="PROSITE" id="PS51371">
    <property type="entry name" value="CBS"/>
    <property type="match status" value="1"/>
</dbReference>
<comment type="caution">
    <text evidence="4">The sequence shown here is derived from an EMBL/GenBank/DDBJ whole genome shotgun (WGS) entry which is preliminary data.</text>
</comment>
<dbReference type="PANTHER" id="PTHR48108">
    <property type="entry name" value="CBS DOMAIN-CONTAINING PROTEIN CBSX2, CHLOROPLASTIC"/>
    <property type="match status" value="1"/>
</dbReference>
<dbReference type="CDD" id="cd05401">
    <property type="entry name" value="NT_GlnE_GlnD_like"/>
    <property type="match status" value="1"/>
</dbReference>
<evidence type="ECO:0000259" key="3">
    <source>
        <dbReference type="PROSITE" id="PS51371"/>
    </source>
</evidence>
<keyword evidence="4" id="KW-0808">Transferase</keyword>
<dbReference type="GO" id="GO:0016301">
    <property type="term" value="F:kinase activity"/>
    <property type="evidence" value="ECO:0007669"/>
    <property type="project" value="UniProtKB-KW"/>
</dbReference>
<dbReference type="InterPro" id="IPR005105">
    <property type="entry name" value="GlnD_Uridyltrans_N"/>
</dbReference>
<keyword evidence="1" id="KW-0677">Repeat</keyword>
<dbReference type="Gene3D" id="3.10.580.10">
    <property type="entry name" value="CBS-domain"/>
    <property type="match status" value="1"/>
</dbReference>
<dbReference type="Proteomes" id="UP000234662">
    <property type="component" value="Unassembled WGS sequence"/>
</dbReference>
<dbReference type="InterPro" id="IPR051462">
    <property type="entry name" value="CBS_domain-containing"/>
</dbReference>
<dbReference type="RefSeq" id="WP_101818713.1">
    <property type="nucleotide sequence ID" value="NZ_PKJC01000001.1"/>
</dbReference>
<dbReference type="InterPro" id="IPR046342">
    <property type="entry name" value="CBS_dom_sf"/>
</dbReference>
<dbReference type="PANTHER" id="PTHR48108:SF26">
    <property type="entry name" value="CBS DOMAIN-CONTAINING PROTEIN DDB_G0289609"/>
    <property type="match status" value="1"/>
</dbReference>
<gene>
    <name evidence="4" type="ORF">CYJ73_00895</name>
</gene>
<proteinExistence type="predicted"/>
<evidence type="ECO:0000313" key="5">
    <source>
        <dbReference type="Proteomes" id="UP000234662"/>
    </source>
</evidence>
<dbReference type="GO" id="GO:0008773">
    <property type="term" value="F:[protein-PII] uridylyltransferase activity"/>
    <property type="evidence" value="ECO:0007669"/>
    <property type="project" value="InterPro"/>
</dbReference>
<dbReference type="Pfam" id="PF10335">
    <property type="entry name" value="DUF294_C"/>
    <property type="match status" value="1"/>
</dbReference>
<reference evidence="4 5" key="1">
    <citation type="submission" date="2017-12" db="EMBL/GenBank/DDBJ databases">
        <title>Phylogenetic diversity of female urinary microbiome.</title>
        <authorList>
            <person name="Thomas-White K."/>
            <person name="Wolfe A.J."/>
        </authorList>
    </citation>
    <scope>NUCLEOTIDE SEQUENCE [LARGE SCALE GENOMIC DNA]</scope>
    <source>
        <strain evidence="4 5">UMB0777</strain>
    </source>
</reference>
<dbReference type="SUPFAM" id="SSF54631">
    <property type="entry name" value="CBS-domain pair"/>
    <property type="match status" value="1"/>
</dbReference>